<proteinExistence type="predicted"/>
<sequence>MPRVFFSQSPCSSLTEPSLFVAFRDLRPVSLEKGQETLRLRVYACYAWGGPFLVAGLAALLDHLPPQPQYTFLRPRFGEKQCWFYGKFLPRPLSPSSFLRELS</sequence>
<evidence type="ECO:0000313" key="1">
    <source>
        <dbReference type="EMBL" id="KYM95159.1"/>
    </source>
</evidence>
<dbReference type="Proteomes" id="UP000078542">
    <property type="component" value="Unassembled WGS sequence"/>
</dbReference>
<evidence type="ECO:0000313" key="2">
    <source>
        <dbReference type="Proteomes" id="UP000078542"/>
    </source>
</evidence>
<protein>
    <submittedName>
        <fullName evidence="1">Putative G-protein coupled receptor Mth-like 1</fullName>
    </submittedName>
</protein>
<dbReference type="EMBL" id="KQ978317">
    <property type="protein sequence ID" value="KYM95159.1"/>
    <property type="molecule type" value="Genomic_DNA"/>
</dbReference>
<name>A0A195C2S1_9HYME</name>
<dbReference type="PANTHER" id="PTHR46953">
    <property type="entry name" value="G-PROTEIN COUPLED RECEPTOR MTH-LIKE 1-RELATED"/>
    <property type="match status" value="1"/>
</dbReference>
<keyword evidence="2" id="KW-1185">Reference proteome</keyword>
<keyword evidence="1" id="KW-0675">Receptor</keyword>
<reference evidence="1 2" key="1">
    <citation type="submission" date="2016-03" db="EMBL/GenBank/DDBJ databases">
        <title>Cyphomyrmex costatus WGS genome.</title>
        <authorList>
            <person name="Nygaard S."/>
            <person name="Hu H."/>
            <person name="Boomsma J."/>
            <person name="Zhang G."/>
        </authorList>
    </citation>
    <scope>NUCLEOTIDE SEQUENCE [LARGE SCALE GENOMIC DNA]</scope>
    <source>
        <strain evidence="1">MS0001</strain>
        <tissue evidence="1">Whole body</tissue>
    </source>
</reference>
<organism evidence="1 2">
    <name type="scientific">Cyphomyrmex costatus</name>
    <dbReference type="NCBI Taxonomy" id="456900"/>
    <lineage>
        <taxon>Eukaryota</taxon>
        <taxon>Metazoa</taxon>
        <taxon>Ecdysozoa</taxon>
        <taxon>Arthropoda</taxon>
        <taxon>Hexapoda</taxon>
        <taxon>Insecta</taxon>
        <taxon>Pterygota</taxon>
        <taxon>Neoptera</taxon>
        <taxon>Endopterygota</taxon>
        <taxon>Hymenoptera</taxon>
        <taxon>Apocrita</taxon>
        <taxon>Aculeata</taxon>
        <taxon>Formicoidea</taxon>
        <taxon>Formicidae</taxon>
        <taxon>Myrmicinae</taxon>
        <taxon>Cyphomyrmex</taxon>
    </lineage>
</organism>
<accession>A0A195C2S1</accession>
<dbReference type="STRING" id="456900.A0A195C2S1"/>
<dbReference type="PANTHER" id="PTHR46953:SF1">
    <property type="entry name" value="G-PROTEIN COUPLED RECEPTOR MTH-LIKE 1-RELATED"/>
    <property type="match status" value="1"/>
</dbReference>
<gene>
    <name evidence="1" type="ORF">ALC62_14069</name>
</gene>
<dbReference type="InterPro" id="IPR052808">
    <property type="entry name" value="GPCR_Mth-like"/>
</dbReference>
<dbReference type="AlphaFoldDB" id="A0A195C2S1"/>